<feature type="compositionally biased region" description="Low complexity" evidence="6">
    <location>
        <begin position="174"/>
        <end position="187"/>
    </location>
</feature>
<keyword evidence="3" id="KW-0812">Transmembrane</keyword>
<proteinExistence type="inferred from homology"/>
<reference evidence="7" key="1">
    <citation type="submission" date="2021-07" db="EMBL/GenBank/DDBJ databases">
        <title>Draft genome of Mortierella alpina, strain LL118, isolated from an aspen leaf litter sample.</title>
        <authorList>
            <person name="Yang S."/>
            <person name="Vinatzer B.A."/>
        </authorList>
    </citation>
    <scope>NUCLEOTIDE SEQUENCE</scope>
    <source>
        <strain evidence="7">LL118</strain>
    </source>
</reference>
<comment type="caution">
    <text evidence="7">The sequence shown here is derived from an EMBL/GenBank/DDBJ whole genome shotgun (WGS) entry which is preliminary data.</text>
</comment>
<protein>
    <submittedName>
        <fullName evidence="7">Uncharacterized protein</fullName>
    </submittedName>
</protein>
<feature type="compositionally biased region" description="Polar residues" evidence="6">
    <location>
        <begin position="505"/>
        <end position="516"/>
    </location>
</feature>
<evidence type="ECO:0000313" key="7">
    <source>
        <dbReference type="EMBL" id="KAG9321018.1"/>
    </source>
</evidence>
<evidence type="ECO:0000256" key="1">
    <source>
        <dbReference type="ARBA" id="ARBA00004141"/>
    </source>
</evidence>
<dbReference type="PANTHER" id="PTHR12300:SF161">
    <property type="entry name" value="RECEPTOR EXPRESSION-ENHANCING PROTEIN"/>
    <property type="match status" value="1"/>
</dbReference>
<evidence type="ECO:0000256" key="2">
    <source>
        <dbReference type="ARBA" id="ARBA00008573"/>
    </source>
</evidence>
<evidence type="ECO:0000256" key="5">
    <source>
        <dbReference type="ARBA" id="ARBA00023136"/>
    </source>
</evidence>
<evidence type="ECO:0000313" key="8">
    <source>
        <dbReference type="Proteomes" id="UP000717515"/>
    </source>
</evidence>
<accession>A0A9P7ZYG8</accession>
<feature type="region of interest" description="Disordered" evidence="6">
    <location>
        <begin position="418"/>
        <end position="441"/>
    </location>
</feature>
<keyword evidence="5" id="KW-0472">Membrane</keyword>
<dbReference type="AlphaFoldDB" id="A0A9P7ZYG8"/>
<dbReference type="Proteomes" id="UP000717515">
    <property type="component" value="Unassembled WGS sequence"/>
</dbReference>
<dbReference type="PANTHER" id="PTHR12300">
    <property type="entry name" value="HVA22-LIKE PROTEINS"/>
    <property type="match status" value="1"/>
</dbReference>
<dbReference type="EMBL" id="JAIFTL010000238">
    <property type="protein sequence ID" value="KAG9321018.1"/>
    <property type="molecule type" value="Genomic_DNA"/>
</dbReference>
<organism evidence="7 8">
    <name type="scientific">Mortierella alpina</name>
    <name type="common">Oleaginous fungus</name>
    <name type="synonym">Mortierella renispora</name>
    <dbReference type="NCBI Taxonomy" id="64518"/>
    <lineage>
        <taxon>Eukaryota</taxon>
        <taxon>Fungi</taxon>
        <taxon>Fungi incertae sedis</taxon>
        <taxon>Mucoromycota</taxon>
        <taxon>Mortierellomycotina</taxon>
        <taxon>Mortierellomycetes</taxon>
        <taxon>Mortierellales</taxon>
        <taxon>Mortierellaceae</taxon>
        <taxon>Mortierella</taxon>
    </lineage>
</organism>
<comment type="subcellular location">
    <subcellularLocation>
        <location evidence="1">Membrane</location>
        <topology evidence="1">Multi-pass membrane protein</topology>
    </subcellularLocation>
</comment>
<feature type="region of interest" description="Disordered" evidence="6">
    <location>
        <begin position="313"/>
        <end position="350"/>
    </location>
</feature>
<feature type="compositionally biased region" description="Low complexity" evidence="6">
    <location>
        <begin position="549"/>
        <end position="560"/>
    </location>
</feature>
<comment type="similarity">
    <text evidence="2">Belongs to the DP1 family.</text>
</comment>
<sequence>MASFPRAKVDSSTQTDPILPFTALLEKALDSVEATVPLNLASITFYIRRHHLSRIEQIESLLSQNFFFKFVLFRIGLKPQHVFSFLCVLTLYGCRQLYRRSVYLTTNICAVAYPAYCSIRTINSEPIAPPPELGLEPTEFSPVYGSRRNSIYSSGSLRLNRRRSRRSLNRMNEDSALSSNNSYSSSQEDYESRRSMDSSWGRPSDYSIYSEDNITTTSGGSGAMTVEEKLKQRMRRRWNKFSQTRKDKATRQWLAYWSIYGTVQVVDTWSSFLLDWIPGYNLGKLMFLWWAQRRGATLIFDYFQPLIQAKSRDGREVARKTSNRSLNSEISRHGRGGSSGGAGGSGSRPVSIQVLPSALAQQQQQFHQRFQQQQPQYQQQQFEQQFNAKGVSRRDTAAFRELNQGRYMNQAYEDVEEDEDDDHDEYELHHHRQQHLQQQQLKERPMDLHRELMASSPHDSGAFAETSLFESAESVWSAATSAPGVQVVDDTGLRQAAFGSLARLHSNNATPTPMSIQEQYHAEQQRQQAALQNKAASSPEALHSYAVASTSHWSPSLSSSAPAEDH</sequence>
<feature type="compositionally biased region" description="Gly residues" evidence="6">
    <location>
        <begin position="336"/>
        <end position="346"/>
    </location>
</feature>
<feature type="region of interest" description="Disordered" evidence="6">
    <location>
        <begin position="505"/>
        <end position="566"/>
    </location>
</feature>
<evidence type="ECO:0000256" key="3">
    <source>
        <dbReference type="ARBA" id="ARBA00022692"/>
    </source>
</evidence>
<dbReference type="Pfam" id="PF03134">
    <property type="entry name" value="TB2_DP1_HVA22"/>
    <property type="match status" value="1"/>
</dbReference>
<evidence type="ECO:0000256" key="4">
    <source>
        <dbReference type="ARBA" id="ARBA00022989"/>
    </source>
</evidence>
<keyword evidence="4" id="KW-1133">Transmembrane helix</keyword>
<dbReference type="GO" id="GO:0016020">
    <property type="term" value="C:membrane"/>
    <property type="evidence" value="ECO:0007669"/>
    <property type="project" value="UniProtKB-SubCell"/>
</dbReference>
<feature type="region of interest" description="Disordered" evidence="6">
    <location>
        <begin position="163"/>
        <end position="201"/>
    </location>
</feature>
<dbReference type="InterPro" id="IPR004345">
    <property type="entry name" value="TB2_DP1_HVA22"/>
</dbReference>
<name>A0A9P7ZYG8_MORAP</name>
<evidence type="ECO:0000256" key="6">
    <source>
        <dbReference type="SAM" id="MobiDB-lite"/>
    </source>
</evidence>
<gene>
    <name evidence="7" type="ORF">KVV02_003027</name>
</gene>